<dbReference type="PANTHER" id="PTHR43877:SF2">
    <property type="entry name" value="AMINOALKYLPHOSPHONATE N-ACETYLTRANSFERASE-RELATED"/>
    <property type="match status" value="1"/>
</dbReference>
<keyword evidence="2" id="KW-0012">Acyltransferase</keyword>
<dbReference type="Gene3D" id="3.40.630.30">
    <property type="match status" value="1"/>
</dbReference>
<reference evidence="4 5" key="1">
    <citation type="submission" date="2023-08" db="EMBL/GenBank/DDBJ databases">
        <title>Rhodoferax potami sp. nov. and Rhodoferax mekongensis sp. nov., isolated from the Mekong River in Thailand.</title>
        <authorList>
            <person name="Kitikhun S."/>
            <person name="Charoenyingcharoen P."/>
            <person name="Siriarchawattana P."/>
            <person name="Likhitrattanapisal S."/>
            <person name="Nilsakha T."/>
            <person name="Chanpet A."/>
            <person name="Rattanawaree P."/>
            <person name="Ingsriswang S."/>
        </authorList>
    </citation>
    <scope>NUCLEOTIDE SEQUENCE [LARGE SCALE GENOMIC DNA]</scope>
    <source>
        <strain evidence="4 5">TBRC 17307</strain>
    </source>
</reference>
<dbReference type="CDD" id="cd04301">
    <property type="entry name" value="NAT_SF"/>
    <property type="match status" value="1"/>
</dbReference>
<dbReference type="SUPFAM" id="SSF55729">
    <property type="entry name" value="Acyl-CoA N-acyltransferases (Nat)"/>
    <property type="match status" value="1"/>
</dbReference>
<dbReference type="PROSITE" id="PS51186">
    <property type="entry name" value="GNAT"/>
    <property type="match status" value="1"/>
</dbReference>
<evidence type="ECO:0000313" key="5">
    <source>
        <dbReference type="Proteomes" id="UP001302257"/>
    </source>
</evidence>
<evidence type="ECO:0000256" key="1">
    <source>
        <dbReference type="ARBA" id="ARBA00022679"/>
    </source>
</evidence>
<evidence type="ECO:0000313" key="4">
    <source>
        <dbReference type="EMBL" id="WNO03963.1"/>
    </source>
</evidence>
<dbReference type="EMBL" id="CP132507">
    <property type="protein sequence ID" value="WNO03963.1"/>
    <property type="molecule type" value="Genomic_DNA"/>
</dbReference>
<protein>
    <submittedName>
        <fullName evidence="4">GNAT family N-acetyltransferase</fullName>
    </submittedName>
</protein>
<proteinExistence type="predicted"/>
<dbReference type="Pfam" id="PF00583">
    <property type="entry name" value="Acetyltransf_1"/>
    <property type="match status" value="1"/>
</dbReference>
<feature type="domain" description="N-acetyltransferase" evidence="3">
    <location>
        <begin position="2"/>
        <end position="150"/>
    </location>
</feature>
<dbReference type="PANTHER" id="PTHR43877">
    <property type="entry name" value="AMINOALKYLPHOSPHONATE N-ACETYLTRANSFERASE-RELATED-RELATED"/>
    <property type="match status" value="1"/>
</dbReference>
<evidence type="ECO:0000256" key="2">
    <source>
        <dbReference type="ARBA" id="ARBA00023315"/>
    </source>
</evidence>
<dbReference type="RefSeq" id="WP_313866834.1">
    <property type="nucleotide sequence ID" value="NZ_CP132507.1"/>
</dbReference>
<sequence>MLLITPEDPTTPDATDLIDALSETLASITGDSGKSSFDPDDVRGPIARFVIARTVEGHAVGCGAFRPLQPGVAEVKRMYAKPGTKGVGLAVLSHLEREAASLGYEQLWLETRLINERAVAFYEKHGYKRISNFGKYIGNSAAVCFAKSIRS</sequence>
<name>A0ABZ0AXU6_9BURK</name>
<keyword evidence="1" id="KW-0808">Transferase</keyword>
<dbReference type="InterPro" id="IPR050832">
    <property type="entry name" value="Bact_Acetyltransf"/>
</dbReference>
<dbReference type="InterPro" id="IPR000182">
    <property type="entry name" value="GNAT_dom"/>
</dbReference>
<gene>
    <name evidence="4" type="ORF">RAN89_13720</name>
</gene>
<organism evidence="4 5">
    <name type="scientific">Rhodoferax mekongensis</name>
    <dbReference type="NCBI Taxonomy" id="3068341"/>
    <lineage>
        <taxon>Bacteria</taxon>
        <taxon>Pseudomonadati</taxon>
        <taxon>Pseudomonadota</taxon>
        <taxon>Betaproteobacteria</taxon>
        <taxon>Burkholderiales</taxon>
        <taxon>Comamonadaceae</taxon>
        <taxon>Rhodoferax</taxon>
    </lineage>
</organism>
<dbReference type="Proteomes" id="UP001302257">
    <property type="component" value="Chromosome"/>
</dbReference>
<accession>A0ABZ0AXU6</accession>
<dbReference type="InterPro" id="IPR016181">
    <property type="entry name" value="Acyl_CoA_acyltransferase"/>
</dbReference>
<keyword evidence="5" id="KW-1185">Reference proteome</keyword>
<evidence type="ECO:0000259" key="3">
    <source>
        <dbReference type="PROSITE" id="PS51186"/>
    </source>
</evidence>